<evidence type="ECO:0000313" key="1">
    <source>
        <dbReference type="EMBL" id="KAJ4148359.1"/>
    </source>
</evidence>
<name>A0A9W8UJV0_AKAMU</name>
<accession>A0A9W8UJV0</accession>
<evidence type="ECO:0000313" key="2">
    <source>
        <dbReference type="Proteomes" id="UP001144673"/>
    </source>
</evidence>
<dbReference type="Proteomes" id="UP001144673">
    <property type="component" value="Chromosome 3"/>
</dbReference>
<dbReference type="KEGG" id="amus:LMH87_002834"/>
<dbReference type="RefSeq" id="XP_056051300.1">
    <property type="nucleotide sequence ID" value="XM_056194354.1"/>
</dbReference>
<gene>
    <name evidence="1" type="ORF">LMH87_002834</name>
</gene>
<dbReference type="AlphaFoldDB" id="A0A9W8UJV0"/>
<dbReference type="EMBL" id="JAJHUN010000010">
    <property type="protein sequence ID" value="KAJ4148359.1"/>
    <property type="molecule type" value="Genomic_DNA"/>
</dbReference>
<comment type="caution">
    <text evidence="1">The sequence shown here is derived from an EMBL/GenBank/DDBJ whole genome shotgun (WGS) entry which is preliminary data.</text>
</comment>
<organism evidence="1 2">
    <name type="scientific">Akanthomyces muscarius</name>
    <name type="common">Entomopathogenic fungus</name>
    <name type="synonym">Lecanicillium muscarium</name>
    <dbReference type="NCBI Taxonomy" id="2231603"/>
    <lineage>
        <taxon>Eukaryota</taxon>
        <taxon>Fungi</taxon>
        <taxon>Dikarya</taxon>
        <taxon>Ascomycota</taxon>
        <taxon>Pezizomycotina</taxon>
        <taxon>Sordariomycetes</taxon>
        <taxon>Hypocreomycetidae</taxon>
        <taxon>Hypocreales</taxon>
        <taxon>Cordycipitaceae</taxon>
        <taxon>Akanthomyces</taxon>
    </lineage>
</organism>
<sequence length="106" mass="11909">MQATRWRVDDSIGFIAGAVCGHAGSQVGNMVVSQSLNPSHLRSYWRESPRQSFSEIPENSTGVYFAARHQFAPFFEYQNAVKKHVSKTGSHLTPAVRFPRVRLPSF</sequence>
<keyword evidence="2" id="KW-1185">Reference proteome</keyword>
<proteinExistence type="predicted"/>
<protein>
    <submittedName>
        <fullName evidence="1">Uncharacterized protein</fullName>
    </submittedName>
</protein>
<dbReference type="GeneID" id="80889993"/>
<reference evidence="1" key="1">
    <citation type="journal article" date="2023" name="Access Microbiol">
        <title>De-novo genome assembly for Akanthomyces muscarius, a biocontrol agent of insect agricultural pests.</title>
        <authorList>
            <person name="Erdos Z."/>
            <person name="Studholme D.J."/>
            <person name="Raymond B."/>
            <person name="Sharma M."/>
        </authorList>
    </citation>
    <scope>NUCLEOTIDE SEQUENCE</scope>
    <source>
        <strain evidence="1">Ve6</strain>
    </source>
</reference>